<keyword evidence="2 4" id="KW-0863">Zinc-finger</keyword>
<evidence type="ECO:0000256" key="4">
    <source>
        <dbReference type="PROSITE-ProRule" id="PRU00134"/>
    </source>
</evidence>
<evidence type="ECO:0000256" key="2">
    <source>
        <dbReference type="ARBA" id="ARBA00022771"/>
    </source>
</evidence>
<name>A0A0C9UM36_SPHS4</name>
<dbReference type="InterPro" id="IPR002893">
    <property type="entry name" value="Znf_MYND"/>
</dbReference>
<accession>A0A0C9UM36</accession>
<evidence type="ECO:0000256" key="5">
    <source>
        <dbReference type="SAM" id="MobiDB-lite"/>
    </source>
</evidence>
<organism evidence="7 8">
    <name type="scientific">Sphaerobolus stellatus (strain SS14)</name>
    <dbReference type="NCBI Taxonomy" id="990650"/>
    <lineage>
        <taxon>Eukaryota</taxon>
        <taxon>Fungi</taxon>
        <taxon>Dikarya</taxon>
        <taxon>Basidiomycota</taxon>
        <taxon>Agaricomycotina</taxon>
        <taxon>Agaricomycetes</taxon>
        <taxon>Phallomycetidae</taxon>
        <taxon>Geastrales</taxon>
        <taxon>Sphaerobolaceae</taxon>
        <taxon>Sphaerobolus</taxon>
    </lineage>
</organism>
<dbReference type="InterPro" id="IPR058518">
    <property type="entry name" value="DUF8205"/>
</dbReference>
<sequence length="255" mass="28778">MTDILNDTLSSRPISKEAESPSPFQLTQELVIPKFRRDNIPKLTRNCSGCLKNAYQGNSLRACGRCKRTSYCSIECQKHDWPIHKQFCGKTADKRLATLVKHFMENNELMQHLQMARILSLNLVSDPKPDIPISAAVNYTVSPSHVNNVSLLSKSNAVTQKIEGMLQINDLDTIHLEDTAAEGWGAQKEYIASMRHAQGKCRLPGVRLNFIYNNDCPTSVTSTIVLREEAFVLVARDRLSVPRASPRWMIDKLIR</sequence>
<dbReference type="Pfam" id="PF26632">
    <property type="entry name" value="DUF8205"/>
    <property type="match status" value="1"/>
</dbReference>
<feature type="region of interest" description="Disordered" evidence="5">
    <location>
        <begin position="1"/>
        <end position="22"/>
    </location>
</feature>
<dbReference type="PROSITE" id="PS01360">
    <property type="entry name" value="ZF_MYND_1"/>
    <property type="match status" value="1"/>
</dbReference>
<evidence type="ECO:0000256" key="1">
    <source>
        <dbReference type="ARBA" id="ARBA00022723"/>
    </source>
</evidence>
<evidence type="ECO:0000256" key="3">
    <source>
        <dbReference type="ARBA" id="ARBA00022833"/>
    </source>
</evidence>
<keyword evidence="1" id="KW-0479">Metal-binding</keyword>
<dbReference type="EMBL" id="KN837184">
    <property type="protein sequence ID" value="KIJ35889.1"/>
    <property type="molecule type" value="Genomic_DNA"/>
</dbReference>
<feature type="compositionally biased region" description="Polar residues" evidence="5">
    <location>
        <begin position="1"/>
        <end position="13"/>
    </location>
</feature>
<dbReference type="GO" id="GO:0008270">
    <property type="term" value="F:zinc ion binding"/>
    <property type="evidence" value="ECO:0007669"/>
    <property type="project" value="UniProtKB-KW"/>
</dbReference>
<evidence type="ECO:0000313" key="7">
    <source>
        <dbReference type="EMBL" id="KIJ35889.1"/>
    </source>
</evidence>
<protein>
    <submittedName>
        <fullName evidence="7">Unplaced genomic scaffold SPHSTscaffold_109, whole genome shotgun sequence</fullName>
    </submittedName>
</protein>
<evidence type="ECO:0000313" key="8">
    <source>
        <dbReference type="Proteomes" id="UP000054279"/>
    </source>
</evidence>
<dbReference type="OrthoDB" id="5231159at2759"/>
<dbReference type="AlphaFoldDB" id="A0A0C9UM36"/>
<reference evidence="7 8" key="1">
    <citation type="submission" date="2014-06" db="EMBL/GenBank/DDBJ databases">
        <title>Evolutionary Origins and Diversification of the Mycorrhizal Mutualists.</title>
        <authorList>
            <consortium name="DOE Joint Genome Institute"/>
            <consortium name="Mycorrhizal Genomics Consortium"/>
            <person name="Kohler A."/>
            <person name="Kuo A."/>
            <person name="Nagy L.G."/>
            <person name="Floudas D."/>
            <person name="Copeland A."/>
            <person name="Barry K.W."/>
            <person name="Cichocki N."/>
            <person name="Veneault-Fourrey C."/>
            <person name="LaButti K."/>
            <person name="Lindquist E.A."/>
            <person name="Lipzen A."/>
            <person name="Lundell T."/>
            <person name="Morin E."/>
            <person name="Murat C."/>
            <person name="Riley R."/>
            <person name="Ohm R."/>
            <person name="Sun H."/>
            <person name="Tunlid A."/>
            <person name="Henrissat B."/>
            <person name="Grigoriev I.V."/>
            <person name="Hibbett D.S."/>
            <person name="Martin F."/>
        </authorList>
    </citation>
    <scope>NUCLEOTIDE SEQUENCE [LARGE SCALE GENOMIC DNA]</scope>
    <source>
        <strain evidence="7 8">SS14</strain>
    </source>
</reference>
<dbReference type="SUPFAM" id="SSF144232">
    <property type="entry name" value="HIT/MYND zinc finger-like"/>
    <property type="match status" value="1"/>
</dbReference>
<dbReference type="Pfam" id="PF01753">
    <property type="entry name" value="zf-MYND"/>
    <property type="match status" value="1"/>
</dbReference>
<gene>
    <name evidence="7" type="ORF">M422DRAFT_261844</name>
</gene>
<keyword evidence="8" id="KW-1185">Reference proteome</keyword>
<dbReference type="Gene3D" id="6.10.140.2220">
    <property type="match status" value="1"/>
</dbReference>
<dbReference type="HOGENOM" id="CLU_1090583_0_0_1"/>
<dbReference type="PROSITE" id="PS50865">
    <property type="entry name" value="ZF_MYND_2"/>
    <property type="match status" value="1"/>
</dbReference>
<keyword evidence="3" id="KW-0862">Zinc</keyword>
<feature type="domain" description="MYND-type" evidence="6">
    <location>
        <begin position="47"/>
        <end position="88"/>
    </location>
</feature>
<proteinExistence type="predicted"/>
<dbReference type="Proteomes" id="UP000054279">
    <property type="component" value="Unassembled WGS sequence"/>
</dbReference>
<evidence type="ECO:0000259" key="6">
    <source>
        <dbReference type="PROSITE" id="PS50865"/>
    </source>
</evidence>